<dbReference type="AlphaFoldDB" id="A0AAV5AJ84"/>
<dbReference type="InterPro" id="IPR040632">
    <property type="entry name" value="Sulfotransfer_4"/>
</dbReference>
<accession>A0AAV5AJ84</accession>
<dbReference type="PANTHER" id="PTHR36978:SF3">
    <property type="entry name" value="P-LOOP CONTAINING NUCLEOSIDE TRIPHOSPHATE HYDROLASE PROTEIN"/>
    <property type="match status" value="1"/>
</dbReference>
<name>A0AAV5AJ84_9AGAM</name>
<gene>
    <name evidence="1" type="ORF">Clacol_007167</name>
</gene>
<sequence>MSDTTIPHRCRPDAAPIEVIGVGLGRTGTTSLWAALDILGFGPAYHPMQSQTEDWAAWAEILEGKDTSPEAFDRILRGYRSVVDSPVATMYREVYAAYPNAKFILTVRDPVKWAESIKTTTLKSYILFSKHENQLTPEIGALFRWCKAYFDGYHKGRLVMHAEEEIENHNEHVKALIPTDRILIYDIKEGWDPLAKFLGVPKPDVPFPRLNDREAFQRPPIPG</sequence>
<proteinExistence type="predicted"/>
<protein>
    <recommendedName>
        <fullName evidence="3">Sulfotransferase</fullName>
    </recommendedName>
</protein>
<keyword evidence="2" id="KW-1185">Reference proteome</keyword>
<dbReference type="Proteomes" id="UP001050691">
    <property type="component" value="Unassembled WGS sequence"/>
</dbReference>
<dbReference type="EMBL" id="BPWL01000008">
    <property type="protein sequence ID" value="GJJ12920.1"/>
    <property type="molecule type" value="Genomic_DNA"/>
</dbReference>
<dbReference type="InterPro" id="IPR027417">
    <property type="entry name" value="P-loop_NTPase"/>
</dbReference>
<reference evidence="1" key="1">
    <citation type="submission" date="2021-10" db="EMBL/GenBank/DDBJ databases">
        <title>De novo Genome Assembly of Clathrus columnatus (Basidiomycota, Fungi) Using Illumina and Nanopore Sequence Data.</title>
        <authorList>
            <person name="Ogiso-Tanaka E."/>
            <person name="Itagaki H."/>
            <person name="Hosoya T."/>
            <person name="Hosaka K."/>
        </authorList>
    </citation>
    <scope>NUCLEOTIDE SEQUENCE</scope>
    <source>
        <strain evidence="1">MO-923</strain>
    </source>
</reference>
<evidence type="ECO:0000313" key="1">
    <source>
        <dbReference type="EMBL" id="GJJ12920.1"/>
    </source>
</evidence>
<evidence type="ECO:0008006" key="3">
    <source>
        <dbReference type="Google" id="ProtNLM"/>
    </source>
</evidence>
<organism evidence="1 2">
    <name type="scientific">Clathrus columnatus</name>
    <dbReference type="NCBI Taxonomy" id="1419009"/>
    <lineage>
        <taxon>Eukaryota</taxon>
        <taxon>Fungi</taxon>
        <taxon>Dikarya</taxon>
        <taxon>Basidiomycota</taxon>
        <taxon>Agaricomycotina</taxon>
        <taxon>Agaricomycetes</taxon>
        <taxon>Phallomycetidae</taxon>
        <taxon>Phallales</taxon>
        <taxon>Clathraceae</taxon>
        <taxon>Clathrus</taxon>
    </lineage>
</organism>
<evidence type="ECO:0000313" key="2">
    <source>
        <dbReference type="Proteomes" id="UP001050691"/>
    </source>
</evidence>
<dbReference type="PANTHER" id="PTHR36978">
    <property type="entry name" value="P-LOOP CONTAINING NUCLEOTIDE TRIPHOSPHATE HYDROLASE"/>
    <property type="match status" value="1"/>
</dbReference>
<dbReference type="SUPFAM" id="SSF52540">
    <property type="entry name" value="P-loop containing nucleoside triphosphate hydrolases"/>
    <property type="match status" value="1"/>
</dbReference>
<comment type="caution">
    <text evidence="1">The sequence shown here is derived from an EMBL/GenBank/DDBJ whole genome shotgun (WGS) entry which is preliminary data.</text>
</comment>
<dbReference type="Pfam" id="PF17784">
    <property type="entry name" value="Sulfotransfer_4"/>
    <property type="match status" value="1"/>
</dbReference>
<dbReference type="Gene3D" id="3.40.50.300">
    <property type="entry name" value="P-loop containing nucleotide triphosphate hydrolases"/>
    <property type="match status" value="1"/>
</dbReference>